<feature type="compositionally biased region" description="Polar residues" evidence="2">
    <location>
        <begin position="273"/>
        <end position="302"/>
    </location>
</feature>
<evidence type="ECO:0000313" key="4">
    <source>
        <dbReference type="Proteomes" id="UP001345691"/>
    </source>
</evidence>
<protein>
    <recommendedName>
        <fullName evidence="5">Extracellular mutant protein 11 C-terminal domain-containing protein</fullName>
    </recommendedName>
</protein>
<feature type="compositionally biased region" description="Low complexity" evidence="2">
    <location>
        <begin position="436"/>
        <end position="462"/>
    </location>
</feature>
<feature type="region of interest" description="Disordered" evidence="2">
    <location>
        <begin position="436"/>
        <end position="499"/>
    </location>
</feature>
<evidence type="ECO:0008006" key="5">
    <source>
        <dbReference type="Google" id="ProtNLM"/>
    </source>
</evidence>
<accession>A0ABR0JEC8</accession>
<dbReference type="EMBL" id="JAVRRF010000008">
    <property type="protein sequence ID" value="KAK5062198.1"/>
    <property type="molecule type" value="Genomic_DNA"/>
</dbReference>
<gene>
    <name evidence="3" type="ORF">LTR69_004556</name>
</gene>
<proteinExistence type="predicted"/>
<feature type="compositionally biased region" description="Polar residues" evidence="2">
    <location>
        <begin position="44"/>
        <end position="55"/>
    </location>
</feature>
<dbReference type="Proteomes" id="UP001345691">
    <property type="component" value="Unassembled WGS sequence"/>
</dbReference>
<feature type="coiled-coil region" evidence="1">
    <location>
        <begin position="576"/>
        <end position="610"/>
    </location>
</feature>
<keyword evidence="4" id="KW-1185">Reference proteome</keyword>
<sequence length="637" mass="69851">MLYPKNILHNSKAKLTSLLKVARTTKAYVREKLGKLPPNGPRFTINTEQSESYADTASPIGSRVRPPTPYPGGPVSSVPIGNYTSSSSIADISTDNSAMDTPSARPRSRHIVIGNGNASAPGNPQHVEVPDPPPEAMISQHVAHPGSSSAPAPTRRIIIIGPSRTGTTATVLPAIPLHPATPNLASSPRSMRLARRNANRMWRMRVGHMRYNVSFPADYAFRPAPEYYRHRAHSGVQSSPRIFPRHQPQPSVPVEGEQQFLTTHQRPVYRDMGTQTSPQVEDHSTQTSPKVQDQAIQSSPRAPSSRHLSAGGSGEETPCGSPVWGAPLPRRRAREFIKGFGRLEDPFVNAPAQPVFRPVVQQASPPEPAPVQEAAPAHPPPKALSSGSDNRRWSDFDSDEMPSIDNKRLVRVNSNEWQMQHGKETTTTSAQGIADSQAAAAAPAHCMDTSSRAWSSGSSEELASAEDEPLQQEDVPTSEQLPEGQDLNADTPAAAPGYDPLAPYGPIYITPGQILLTGEYRGERDSQPQNRVDPFDYYFGGDPRLDAVYTAAEQYDHLYRENRALQHNNNVSTWKVTVLERELIRHIHKAQEQEAELQVLRSRLEQVERGSVDEGTVVHNEVESTVEDEEISDLYGP</sequence>
<organism evidence="3 4">
    <name type="scientific">Exophiala sideris</name>
    <dbReference type="NCBI Taxonomy" id="1016849"/>
    <lineage>
        <taxon>Eukaryota</taxon>
        <taxon>Fungi</taxon>
        <taxon>Dikarya</taxon>
        <taxon>Ascomycota</taxon>
        <taxon>Pezizomycotina</taxon>
        <taxon>Eurotiomycetes</taxon>
        <taxon>Chaetothyriomycetidae</taxon>
        <taxon>Chaetothyriales</taxon>
        <taxon>Herpotrichiellaceae</taxon>
        <taxon>Exophiala</taxon>
    </lineage>
</organism>
<reference evidence="3 4" key="1">
    <citation type="submission" date="2023-08" db="EMBL/GenBank/DDBJ databases">
        <title>Black Yeasts Isolated from many extreme environments.</title>
        <authorList>
            <person name="Coleine C."/>
            <person name="Stajich J.E."/>
            <person name="Selbmann L."/>
        </authorList>
    </citation>
    <scope>NUCLEOTIDE SEQUENCE [LARGE SCALE GENOMIC DNA]</scope>
    <source>
        <strain evidence="3 4">CCFEE 6328</strain>
    </source>
</reference>
<evidence type="ECO:0000256" key="2">
    <source>
        <dbReference type="SAM" id="MobiDB-lite"/>
    </source>
</evidence>
<name>A0ABR0JEC8_9EURO</name>
<evidence type="ECO:0000313" key="3">
    <source>
        <dbReference type="EMBL" id="KAK5062198.1"/>
    </source>
</evidence>
<feature type="compositionally biased region" description="Low complexity" evidence="2">
    <location>
        <begin position="361"/>
        <end position="376"/>
    </location>
</feature>
<comment type="caution">
    <text evidence="3">The sequence shown here is derived from an EMBL/GenBank/DDBJ whole genome shotgun (WGS) entry which is preliminary data.</text>
</comment>
<feature type="region of interest" description="Disordered" evidence="2">
    <location>
        <begin position="361"/>
        <end position="407"/>
    </location>
</feature>
<feature type="region of interest" description="Disordered" evidence="2">
    <location>
        <begin position="33"/>
        <end position="79"/>
    </location>
</feature>
<evidence type="ECO:0000256" key="1">
    <source>
        <dbReference type="SAM" id="Coils"/>
    </source>
</evidence>
<keyword evidence="1" id="KW-0175">Coiled coil</keyword>
<feature type="region of interest" description="Disordered" evidence="2">
    <location>
        <begin position="232"/>
        <end position="327"/>
    </location>
</feature>